<keyword evidence="16" id="KW-1185">Reference proteome</keyword>
<evidence type="ECO:0000256" key="3">
    <source>
        <dbReference type="ARBA" id="ARBA00012328"/>
    </source>
</evidence>
<keyword evidence="8 12" id="KW-0808">Transferase</keyword>
<reference evidence="15 16" key="1">
    <citation type="submission" date="2019-03" db="EMBL/GenBank/DDBJ databases">
        <title>The complete genome sequence of Neokomagataea sp. Jb2 NBRC113641.</title>
        <authorList>
            <person name="Chua K.-O."/>
            <person name="Chan K.-G."/>
            <person name="See-Too W.-S."/>
        </authorList>
    </citation>
    <scope>NUCLEOTIDE SEQUENCE [LARGE SCALE GENOMIC DNA]</scope>
    <source>
        <strain evidence="15 16">Jb2</strain>
    </source>
</reference>
<dbReference type="RefSeq" id="WP_165600172.1">
    <property type="nucleotide sequence ID" value="NZ_SORZ01000001.1"/>
</dbReference>
<evidence type="ECO:0000256" key="12">
    <source>
        <dbReference type="PIRNR" id="PIRNR015601"/>
    </source>
</evidence>
<dbReference type="InterPro" id="IPR029028">
    <property type="entry name" value="Alpha/beta_knot_MTases"/>
</dbReference>
<sequence>MSRSEPRLFCPPDDNAFVAEAEVALSAEQAHYLANVLRLSSGQGVRLFNGRDGEWQAVLTTLRKNRAIAQLQACARPQKETEGPELLFAPLKRDATELMIRMGTEMGVSRFRPVITARTNTHRLNLERLGLIACEAAEQCERLDVPGVMPIEPLAAVLARWPERRSLAVALERHVHAPPLVEADALLIGPEGGFSPEEVARLEKLASLRPLSLGPLVLRADTAGCAALSRLNAAAALKGG</sequence>
<dbReference type="SUPFAM" id="SSF75217">
    <property type="entry name" value="alpha/beta knot"/>
    <property type="match status" value="1"/>
</dbReference>
<evidence type="ECO:0000256" key="4">
    <source>
        <dbReference type="ARBA" id="ARBA00013673"/>
    </source>
</evidence>
<evidence type="ECO:0000313" key="16">
    <source>
        <dbReference type="Proteomes" id="UP000315037"/>
    </source>
</evidence>
<evidence type="ECO:0000256" key="7">
    <source>
        <dbReference type="ARBA" id="ARBA00022603"/>
    </source>
</evidence>
<evidence type="ECO:0000256" key="6">
    <source>
        <dbReference type="ARBA" id="ARBA00022552"/>
    </source>
</evidence>
<evidence type="ECO:0000256" key="11">
    <source>
        <dbReference type="ARBA" id="ARBA00047944"/>
    </source>
</evidence>
<comment type="function">
    <text evidence="10 12">Specifically methylates the N3 position of the uracil ring of uridine 1498 (m3U1498) in 16S rRNA. Acts on the fully assembled 30S ribosomal subunit.</text>
</comment>
<evidence type="ECO:0000256" key="5">
    <source>
        <dbReference type="ARBA" id="ARBA00022490"/>
    </source>
</evidence>
<evidence type="ECO:0000256" key="9">
    <source>
        <dbReference type="ARBA" id="ARBA00022691"/>
    </source>
</evidence>
<dbReference type="EMBL" id="SORZ01000001">
    <property type="protein sequence ID" value="TPW35710.1"/>
    <property type="molecule type" value="Genomic_DNA"/>
</dbReference>
<evidence type="ECO:0000256" key="2">
    <source>
        <dbReference type="ARBA" id="ARBA00005528"/>
    </source>
</evidence>
<dbReference type="SUPFAM" id="SSF88697">
    <property type="entry name" value="PUA domain-like"/>
    <property type="match status" value="1"/>
</dbReference>
<dbReference type="NCBIfam" id="NF008696">
    <property type="entry name" value="PRK11713.3-5"/>
    <property type="match status" value="1"/>
</dbReference>
<dbReference type="Pfam" id="PF20260">
    <property type="entry name" value="PUA_4"/>
    <property type="match status" value="1"/>
</dbReference>
<evidence type="ECO:0000259" key="14">
    <source>
        <dbReference type="Pfam" id="PF20260"/>
    </source>
</evidence>
<dbReference type="GO" id="GO:0070042">
    <property type="term" value="F:rRNA (uridine-N3-)-methyltransferase activity"/>
    <property type="evidence" value="ECO:0007669"/>
    <property type="project" value="TreeGrafter"/>
</dbReference>
<evidence type="ECO:0000313" key="15">
    <source>
        <dbReference type="EMBL" id="TPW35710.1"/>
    </source>
</evidence>
<feature type="domain" description="Ribosomal RNA small subunit methyltransferase E PUA-like" evidence="14">
    <location>
        <begin position="25"/>
        <end position="71"/>
    </location>
</feature>
<accession>A0A506UQU3</accession>
<dbReference type="GO" id="GO:0070475">
    <property type="term" value="P:rRNA base methylation"/>
    <property type="evidence" value="ECO:0007669"/>
    <property type="project" value="TreeGrafter"/>
</dbReference>
<evidence type="ECO:0000256" key="10">
    <source>
        <dbReference type="ARBA" id="ARBA00025699"/>
    </source>
</evidence>
<keyword evidence="9 12" id="KW-0949">S-adenosyl-L-methionine</keyword>
<comment type="caution">
    <text evidence="15">The sequence shown here is derived from an EMBL/GenBank/DDBJ whole genome shotgun (WGS) entry which is preliminary data.</text>
</comment>
<organism evidence="15 16">
    <name type="scientific">Oecophyllibacter saccharovorans</name>
    <dbReference type="NCBI Taxonomy" id="2558360"/>
    <lineage>
        <taxon>Bacteria</taxon>
        <taxon>Pseudomonadati</taxon>
        <taxon>Pseudomonadota</taxon>
        <taxon>Alphaproteobacteria</taxon>
        <taxon>Acetobacterales</taxon>
        <taxon>Acetobacteraceae</taxon>
        <taxon>Oecophyllibacter</taxon>
    </lineage>
</organism>
<dbReference type="Gene3D" id="3.40.1280.10">
    <property type="match status" value="1"/>
</dbReference>
<dbReference type="GO" id="GO:0005737">
    <property type="term" value="C:cytoplasm"/>
    <property type="evidence" value="ECO:0007669"/>
    <property type="project" value="UniProtKB-SubCell"/>
</dbReference>
<dbReference type="InterPro" id="IPR006700">
    <property type="entry name" value="RsmE"/>
</dbReference>
<evidence type="ECO:0000256" key="1">
    <source>
        <dbReference type="ARBA" id="ARBA00004496"/>
    </source>
</evidence>
<comment type="subcellular location">
    <subcellularLocation>
        <location evidence="1 12">Cytoplasm</location>
    </subcellularLocation>
</comment>
<dbReference type="PIRSF" id="PIRSF015601">
    <property type="entry name" value="MTase_slr0722"/>
    <property type="match status" value="1"/>
</dbReference>
<dbReference type="InterPro" id="IPR015947">
    <property type="entry name" value="PUA-like_sf"/>
</dbReference>
<dbReference type="NCBIfam" id="TIGR00046">
    <property type="entry name" value="RsmE family RNA methyltransferase"/>
    <property type="match status" value="1"/>
</dbReference>
<dbReference type="Proteomes" id="UP000315037">
    <property type="component" value="Unassembled WGS sequence"/>
</dbReference>
<dbReference type="PANTHER" id="PTHR30027:SF3">
    <property type="entry name" value="16S RRNA (URACIL(1498)-N(3))-METHYLTRANSFERASE"/>
    <property type="match status" value="1"/>
</dbReference>
<dbReference type="Pfam" id="PF04452">
    <property type="entry name" value="Methyltrans_RNA"/>
    <property type="match status" value="1"/>
</dbReference>
<feature type="domain" description="Ribosomal RNA small subunit methyltransferase E methyltransferase" evidence="13">
    <location>
        <begin position="86"/>
        <end position="231"/>
    </location>
</feature>
<evidence type="ECO:0000256" key="8">
    <source>
        <dbReference type="ARBA" id="ARBA00022679"/>
    </source>
</evidence>
<gene>
    <name evidence="15" type="ORF">E3202_01790</name>
</gene>
<dbReference type="InterPro" id="IPR046887">
    <property type="entry name" value="RsmE_PUA-like"/>
</dbReference>
<dbReference type="PANTHER" id="PTHR30027">
    <property type="entry name" value="RIBOSOMAL RNA SMALL SUBUNIT METHYLTRANSFERASE E"/>
    <property type="match status" value="1"/>
</dbReference>
<dbReference type="AlphaFoldDB" id="A0A506UQU3"/>
<evidence type="ECO:0000259" key="13">
    <source>
        <dbReference type="Pfam" id="PF04452"/>
    </source>
</evidence>
<comment type="similarity">
    <text evidence="2 12">Belongs to the RNA methyltransferase RsmE family.</text>
</comment>
<keyword evidence="7 12" id="KW-0489">Methyltransferase</keyword>
<dbReference type="Gene3D" id="2.40.240.20">
    <property type="entry name" value="Hypothetical PUA domain-like, domain 1"/>
    <property type="match status" value="1"/>
</dbReference>
<dbReference type="InterPro" id="IPR046886">
    <property type="entry name" value="RsmE_MTase_dom"/>
</dbReference>
<name>A0A506UQU3_9PROT</name>
<proteinExistence type="inferred from homology"/>
<dbReference type="InterPro" id="IPR029026">
    <property type="entry name" value="tRNA_m1G_MTases_N"/>
</dbReference>
<dbReference type="EC" id="2.1.1.193" evidence="3 12"/>
<comment type="catalytic activity">
    <reaction evidence="11 12">
        <text>uridine(1498) in 16S rRNA + S-adenosyl-L-methionine = N(3)-methyluridine(1498) in 16S rRNA + S-adenosyl-L-homocysteine + H(+)</text>
        <dbReference type="Rhea" id="RHEA:42920"/>
        <dbReference type="Rhea" id="RHEA-COMP:10283"/>
        <dbReference type="Rhea" id="RHEA-COMP:10284"/>
        <dbReference type="ChEBI" id="CHEBI:15378"/>
        <dbReference type="ChEBI" id="CHEBI:57856"/>
        <dbReference type="ChEBI" id="CHEBI:59789"/>
        <dbReference type="ChEBI" id="CHEBI:65315"/>
        <dbReference type="ChEBI" id="CHEBI:74502"/>
        <dbReference type="EC" id="2.1.1.193"/>
    </reaction>
</comment>
<keyword evidence="6 12" id="KW-0698">rRNA processing</keyword>
<keyword evidence="5 12" id="KW-0963">Cytoplasm</keyword>
<protein>
    <recommendedName>
        <fullName evidence="4 12">Ribosomal RNA small subunit methyltransferase E</fullName>
        <ecNumber evidence="3 12">2.1.1.193</ecNumber>
    </recommendedName>
</protein>
<dbReference type="CDD" id="cd18084">
    <property type="entry name" value="RsmE-like"/>
    <property type="match status" value="1"/>
</dbReference>